<dbReference type="GO" id="GO:0004252">
    <property type="term" value="F:serine-type endopeptidase activity"/>
    <property type="evidence" value="ECO:0007669"/>
    <property type="project" value="InterPro"/>
</dbReference>
<evidence type="ECO:0000256" key="1">
    <source>
        <dbReference type="ARBA" id="ARBA00022670"/>
    </source>
</evidence>
<keyword evidence="2" id="KW-0378">Hydrolase</keyword>
<evidence type="ECO:0000256" key="3">
    <source>
        <dbReference type="ARBA" id="ARBA00022825"/>
    </source>
</evidence>
<organism evidence="4 5">
    <name type="scientific">Paenibacillus curdlanolyticus YK9</name>
    <dbReference type="NCBI Taxonomy" id="717606"/>
    <lineage>
        <taxon>Bacteria</taxon>
        <taxon>Bacillati</taxon>
        <taxon>Bacillota</taxon>
        <taxon>Bacilli</taxon>
        <taxon>Bacillales</taxon>
        <taxon>Paenibacillaceae</taxon>
        <taxon>Paenibacillus</taxon>
    </lineage>
</organism>
<dbReference type="InterPro" id="IPR009003">
    <property type="entry name" value="Peptidase_S1_PA"/>
</dbReference>
<dbReference type="InterPro" id="IPR001940">
    <property type="entry name" value="Peptidase_S1C"/>
</dbReference>
<dbReference type="STRING" id="717606.PaecuDRAFT_2738"/>
<dbReference type="GO" id="GO:0006508">
    <property type="term" value="P:proteolysis"/>
    <property type="evidence" value="ECO:0007669"/>
    <property type="project" value="UniProtKB-KW"/>
</dbReference>
<sequence>MKRDGWICLIASLVVLCAGAIGVVQIGRKVPDQLTGSALLALPAAAADKDAPLAKRPLKDVIFTTQKLVVTIETEDGSLGSGFLYNDHGDLMTNGHVVVGANKVKVKTADARVLDGTVIGIGTDIDVAVVRVPALAGTKPLALDQERVGEIGDEVLAIGSPLGYQNTVTTGIISGVGRDLDIEPYTYKDMYQISAPIAPGNSGGPLVDRDTGAVLGINSAGAEQGAIGFSIPISQVLPLAEQWSDSPMKELPESLAMDSDTFEGGEVGDVSFEDMATYLVTHFYDSLNSGDYVYAYSLIGSTWLAGTPYENFREGYLSTKNVTLEDIKVTTTDDEQAVVTAIVSAQERIDGEARLSKYKVTYTVGYENDQLKLLSGKGDKIEP</sequence>
<name>E0IB11_9BACL</name>
<gene>
    <name evidence="4" type="ORF">PaecuDRAFT_2738</name>
</gene>
<dbReference type="PRINTS" id="PR00834">
    <property type="entry name" value="PROTEASES2C"/>
</dbReference>
<dbReference type="OrthoDB" id="189537at2"/>
<dbReference type="AlphaFoldDB" id="E0IB11"/>
<dbReference type="InterPro" id="IPR051201">
    <property type="entry name" value="Chloro_Bact_Ser_Proteases"/>
</dbReference>
<dbReference type="RefSeq" id="WP_006038728.1">
    <property type="nucleotide sequence ID" value="NZ_AEDD01000007.1"/>
</dbReference>
<reference evidence="4 5" key="1">
    <citation type="submission" date="2010-07" db="EMBL/GenBank/DDBJ databases">
        <title>The draft genome of Paenibacillus curdlanolyticus YK9.</title>
        <authorList>
            <consortium name="US DOE Joint Genome Institute (JGI-PGF)"/>
            <person name="Lucas S."/>
            <person name="Copeland A."/>
            <person name="Lapidus A."/>
            <person name="Cheng J.-F."/>
            <person name="Bruce D."/>
            <person name="Goodwin L."/>
            <person name="Pitluck S."/>
            <person name="Land M.L."/>
            <person name="Hauser L."/>
            <person name="Chang Y.-J."/>
            <person name="Jeffries C."/>
            <person name="Anderson I.J."/>
            <person name="Johnson E."/>
            <person name="Loganathan U."/>
            <person name="Mulhopadhyay B."/>
            <person name="Kyrpides N."/>
            <person name="Woyke T.J."/>
        </authorList>
    </citation>
    <scope>NUCLEOTIDE SEQUENCE [LARGE SCALE GENOMIC DNA]</scope>
    <source>
        <strain evidence="4 5">YK9</strain>
    </source>
</reference>
<evidence type="ECO:0000313" key="4">
    <source>
        <dbReference type="EMBL" id="EFM10302.1"/>
    </source>
</evidence>
<dbReference type="Proteomes" id="UP000005387">
    <property type="component" value="Unassembled WGS sequence"/>
</dbReference>
<proteinExistence type="predicted"/>
<keyword evidence="3" id="KW-0720">Serine protease</keyword>
<dbReference type="Pfam" id="PF13365">
    <property type="entry name" value="Trypsin_2"/>
    <property type="match status" value="1"/>
</dbReference>
<dbReference type="PANTHER" id="PTHR43343:SF3">
    <property type="entry name" value="PROTEASE DO-LIKE 8, CHLOROPLASTIC"/>
    <property type="match status" value="1"/>
</dbReference>
<dbReference type="PANTHER" id="PTHR43343">
    <property type="entry name" value="PEPTIDASE S12"/>
    <property type="match status" value="1"/>
</dbReference>
<evidence type="ECO:0000313" key="5">
    <source>
        <dbReference type="Proteomes" id="UP000005387"/>
    </source>
</evidence>
<dbReference type="Gene3D" id="2.40.10.120">
    <property type="match status" value="1"/>
</dbReference>
<dbReference type="SUPFAM" id="SSF50494">
    <property type="entry name" value="Trypsin-like serine proteases"/>
    <property type="match status" value="1"/>
</dbReference>
<keyword evidence="1" id="KW-0645">Protease</keyword>
<protein>
    <submittedName>
        <fullName evidence="4">Peptidase S1 and S6 chymotrypsin/Hap</fullName>
    </submittedName>
</protein>
<accession>E0IB11</accession>
<evidence type="ECO:0000256" key="2">
    <source>
        <dbReference type="ARBA" id="ARBA00022801"/>
    </source>
</evidence>
<keyword evidence="5" id="KW-1185">Reference proteome</keyword>
<dbReference type="eggNOG" id="COG0265">
    <property type="taxonomic scope" value="Bacteria"/>
</dbReference>
<dbReference type="EMBL" id="AEDD01000007">
    <property type="protein sequence ID" value="EFM10302.1"/>
    <property type="molecule type" value="Genomic_DNA"/>
</dbReference>